<keyword evidence="1" id="KW-0812">Transmembrane</keyword>
<comment type="caution">
    <text evidence="2">The sequence shown here is derived from an EMBL/GenBank/DDBJ whole genome shotgun (WGS) entry which is preliminary data.</text>
</comment>
<dbReference type="EMBL" id="JYLA01000010">
    <property type="protein sequence ID" value="KMM82694.1"/>
    <property type="molecule type" value="Genomic_DNA"/>
</dbReference>
<evidence type="ECO:0000313" key="3">
    <source>
        <dbReference type="EMBL" id="SED19828.1"/>
    </source>
</evidence>
<proteinExistence type="predicted"/>
<dbReference type="Proteomes" id="UP000183155">
    <property type="component" value="Unassembled WGS sequence"/>
</dbReference>
<keyword evidence="1" id="KW-0472">Membrane</keyword>
<evidence type="ECO:0008006" key="6">
    <source>
        <dbReference type="Google" id="ProtNLM"/>
    </source>
</evidence>
<reference evidence="3 5" key="2">
    <citation type="submission" date="2016-10" db="EMBL/GenBank/DDBJ databases">
        <authorList>
            <person name="Varghese N."/>
            <person name="Submissions S."/>
        </authorList>
    </citation>
    <scope>NUCLEOTIDE SEQUENCE [LARGE SCALE GENOMIC DNA]</scope>
    <source>
        <strain evidence="3 5">BS3652</strain>
    </source>
</reference>
<sequence length="372" mass="43135">MTQPDVVKPSPTPAKRAGDIEYFPAGQKTYLAPLPLPTGAQPYCPYISDYNDIYLDFGGGIPNVFSYQVNLGGPLAGTCLMTLGFSILFWFWGVFQGESAVESWLFARDYFWAAWPYGFKAWLAASTIFFAIWLYHHLLFIRVIPTRFNRQRREVCFMLEEEAEPLFVPWESLSAWVVQEQAASQYGVVREYEMGMGFEHEGEWVRLEFQCGGLQLAIAHWEAIRGYMEYELDELKAVQDPLELSGPDDPPHEGLHTFRNARARLHQQIRDKEAGWVYGFFWYFYHVMTLWTLPNRLVEWEIKRIAKVGRRELPDAMREWSEPLPPEQWATPGRDLVRLSAKVNALSKRFPRKPITEVFAEVCRGEPNESRA</sequence>
<feature type="transmembrane region" description="Helical" evidence="1">
    <location>
        <begin position="75"/>
        <end position="95"/>
    </location>
</feature>
<accession>A0A0J6GKQ4</accession>
<dbReference type="RefSeq" id="WP_048383521.1">
    <property type="nucleotide sequence ID" value="NZ_FNRS01000001.1"/>
</dbReference>
<dbReference type="EMBL" id="FNRS01000001">
    <property type="protein sequence ID" value="SED19828.1"/>
    <property type="molecule type" value="Genomic_DNA"/>
</dbReference>
<protein>
    <recommendedName>
        <fullName evidence="6">Transmembrane protein</fullName>
    </recommendedName>
</protein>
<dbReference type="STRING" id="47884.SAMN04490203_4046"/>
<evidence type="ECO:0000313" key="2">
    <source>
        <dbReference type="EMBL" id="KMM82694.1"/>
    </source>
</evidence>
<gene>
    <name evidence="3" type="ORF">SAMN04490203_4046</name>
    <name evidence="2" type="ORF">TU78_20640</name>
</gene>
<name>A0A0J6GKQ4_PSETA</name>
<reference evidence="2 4" key="1">
    <citation type="submission" date="2015-02" db="EMBL/GenBank/DDBJ databases">
        <title>Pseudomonas helleri sp. nov. and Pseudomonas weihenstephanensis sp. nov., isolated from raw cows milk.</title>
        <authorList>
            <person name="von Neubeck M."/>
            <person name="Huptas C."/>
            <person name="Wenning M."/>
            <person name="Scherer S."/>
        </authorList>
    </citation>
    <scope>NUCLEOTIDE SEQUENCE [LARGE SCALE GENOMIC DNA]</scope>
    <source>
        <strain evidence="2 4">DSM 21104</strain>
    </source>
</reference>
<evidence type="ECO:0000313" key="4">
    <source>
        <dbReference type="Proteomes" id="UP000036395"/>
    </source>
</evidence>
<dbReference type="Proteomes" id="UP000036395">
    <property type="component" value="Unassembled WGS sequence"/>
</dbReference>
<keyword evidence="1" id="KW-1133">Transmembrane helix</keyword>
<evidence type="ECO:0000313" key="5">
    <source>
        <dbReference type="Proteomes" id="UP000183155"/>
    </source>
</evidence>
<feature type="transmembrane region" description="Helical" evidence="1">
    <location>
        <begin position="121"/>
        <end position="144"/>
    </location>
</feature>
<dbReference type="AlphaFoldDB" id="A0A0J6GKQ4"/>
<organism evidence="2 4">
    <name type="scientific">Pseudomonas taetrolens</name>
    <dbReference type="NCBI Taxonomy" id="47884"/>
    <lineage>
        <taxon>Bacteria</taxon>
        <taxon>Pseudomonadati</taxon>
        <taxon>Pseudomonadota</taxon>
        <taxon>Gammaproteobacteria</taxon>
        <taxon>Pseudomonadales</taxon>
        <taxon>Pseudomonadaceae</taxon>
        <taxon>Pseudomonas</taxon>
    </lineage>
</organism>
<feature type="transmembrane region" description="Helical" evidence="1">
    <location>
        <begin position="274"/>
        <end position="293"/>
    </location>
</feature>
<evidence type="ECO:0000256" key="1">
    <source>
        <dbReference type="SAM" id="Phobius"/>
    </source>
</evidence>
<dbReference type="PATRIC" id="fig|47884.3.peg.41"/>
<keyword evidence="5" id="KW-1185">Reference proteome</keyword>